<reference evidence="2" key="1">
    <citation type="journal article" date="2022" name="bioRxiv">
        <title>Sequencing and chromosome-scale assembly of the giantPleurodeles waltlgenome.</title>
        <authorList>
            <person name="Brown T."/>
            <person name="Elewa A."/>
            <person name="Iarovenko S."/>
            <person name="Subramanian E."/>
            <person name="Araus A.J."/>
            <person name="Petzold A."/>
            <person name="Susuki M."/>
            <person name="Suzuki K.-i.T."/>
            <person name="Hayashi T."/>
            <person name="Toyoda A."/>
            <person name="Oliveira C."/>
            <person name="Osipova E."/>
            <person name="Leigh N.D."/>
            <person name="Simon A."/>
            <person name="Yun M.H."/>
        </authorList>
    </citation>
    <scope>NUCLEOTIDE SEQUENCE</scope>
    <source>
        <strain evidence="2">20211129_DDA</strain>
        <tissue evidence="2">Liver</tissue>
    </source>
</reference>
<comment type="caution">
    <text evidence="2">The sequence shown here is derived from an EMBL/GenBank/DDBJ whole genome shotgun (WGS) entry which is preliminary data.</text>
</comment>
<evidence type="ECO:0000313" key="2">
    <source>
        <dbReference type="EMBL" id="KAJ1160593.1"/>
    </source>
</evidence>
<feature type="region of interest" description="Disordered" evidence="1">
    <location>
        <begin position="41"/>
        <end position="120"/>
    </location>
</feature>
<dbReference type="Proteomes" id="UP001066276">
    <property type="component" value="Chromosome 4_2"/>
</dbReference>
<sequence length="145" mass="16033">MSDLPYPWGTGIAVLPDPEVFGREPIGVDFRVTAEGKQTLRAVTGGKEKKAEKNTATAGEKEEKNTATAGEKAVENATMREEKEAVKDPRTAGEQGRHRDHQRQPETQRRTRRQYTRTPAMLWAQQVCGAGFPNIRGEEGNKAGE</sequence>
<gene>
    <name evidence="2" type="ORF">NDU88_001089</name>
</gene>
<feature type="compositionally biased region" description="Basic and acidic residues" evidence="1">
    <location>
        <begin position="72"/>
        <end position="109"/>
    </location>
</feature>
<organism evidence="2 3">
    <name type="scientific">Pleurodeles waltl</name>
    <name type="common">Iberian ribbed newt</name>
    <dbReference type="NCBI Taxonomy" id="8319"/>
    <lineage>
        <taxon>Eukaryota</taxon>
        <taxon>Metazoa</taxon>
        <taxon>Chordata</taxon>
        <taxon>Craniata</taxon>
        <taxon>Vertebrata</taxon>
        <taxon>Euteleostomi</taxon>
        <taxon>Amphibia</taxon>
        <taxon>Batrachia</taxon>
        <taxon>Caudata</taxon>
        <taxon>Salamandroidea</taxon>
        <taxon>Salamandridae</taxon>
        <taxon>Pleurodelinae</taxon>
        <taxon>Pleurodeles</taxon>
    </lineage>
</organism>
<feature type="compositionally biased region" description="Basic and acidic residues" evidence="1">
    <location>
        <begin position="46"/>
        <end position="65"/>
    </location>
</feature>
<accession>A0AAV7SBY4</accession>
<dbReference type="EMBL" id="JANPWB010000008">
    <property type="protein sequence ID" value="KAJ1160593.1"/>
    <property type="molecule type" value="Genomic_DNA"/>
</dbReference>
<evidence type="ECO:0000256" key="1">
    <source>
        <dbReference type="SAM" id="MobiDB-lite"/>
    </source>
</evidence>
<evidence type="ECO:0000313" key="3">
    <source>
        <dbReference type="Proteomes" id="UP001066276"/>
    </source>
</evidence>
<dbReference type="AlphaFoldDB" id="A0AAV7SBY4"/>
<proteinExistence type="predicted"/>
<name>A0AAV7SBY4_PLEWA</name>
<protein>
    <submittedName>
        <fullName evidence="2">Uncharacterized protein</fullName>
    </submittedName>
</protein>
<keyword evidence="3" id="KW-1185">Reference proteome</keyword>